<dbReference type="EMBL" id="WMJZ01000006">
    <property type="protein sequence ID" value="MTH45904.1"/>
    <property type="molecule type" value="Genomic_DNA"/>
</dbReference>
<dbReference type="PROSITE" id="PS51257">
    <property type="entry name" value="PROKAR_LIPOPROTEIN"/>
    <property type="match status" value="1"/>
</dbReference>
<proteinExistence type="predicted"/>
<evidence type="ECO:0000259" key="1">
    <source>
        <dbReference type="Pfam" id="PF12870"/>
    </source>
</evidence>
<accession>A0A6L6IIY3</accession>
<organism evidence="2 3">
    <name type="scientific">Intestinirhabdus alba</name>
    <dbReference type="NCBI Taxonomy" id="2899544"/>
    <lineage>
        <taxon>Bacteria</taxon>
        <taxon>Pseudomonadati</taxon>
        <taxon>Pseudomonadota</taxon>
        <taxon>Gammaproteobacteria</taxon>
        <taxon>Enterobacterales</taxon>
        <taxon>Enterobacteriaceae</taxon>
        <taxon>Intestinirhabdus</taxon>
    </lineage>
</organism>
<dbReference type="Gene3D" id="3.10.450.50">
    <property type="match status" value="1"/>
</dbReference>
<dbReference type="Proteomes" id="UP000477739">
    <property type="component" value="Unassembled WGS sequence"/>
</dbReference>
<dbReference type="Pfam" id="PF12870">
    <property type="entry name" value="DUF4878"/>
    <property type="match status" value="1"/>
</dbReference>
<sequence>MKKRVSVAMLLIGGILLSGCGEKEPGEVAKDFYLAVEKKDVDKAYGMLYLNDADLNKEMQVKGKLQMIIGESSKSISARGGTKNVEIGEVTMGESTAKVALHVTFKNGTDKNERFNLRQKDKEWKVLLR</sequence>
<dbReference type="AlphaFoldDB" id="A0A6L6IIY3"/>
<comment type="caution">
    <text evidence="2">The sequence shown here is derived from an EMBL/GenBank/DDBJ whole genome shotgun (WGS) entry which is preliminary data.</text>
</comment>
<dbReference type="OrthoDB" id="6183608at2"/>
<feature type="domain" description="DUF4878" evidence="1">
    <location>
        <begin position="18"/>
        <end position="126"/>
    </location>
</feature>
<evidence type="ECO:0000313" key="2">
    <source>
        <dbReference type="EMBL" id="MTH45904.1"/>
    </source>
</evidence>
<gene>
    <name evidence="2" type="ORF">GJV78_06420</name>
</gene>
<reference evidence="2 3" key="1">
    <citation type="submission" date="2019-11" db="EMBL/GenBank/DDBJ databases">
        <title>Escherichia alba sp. nov. isolated from the gut of plastic-eating superworms Zophobas atratus.</title>
        <authorList>
            <person name="Yang Y."/>
        </authorList>
    </citation>
    <scope>NUCLEOTIDE SEQUENCE [LARGE SCALE GENOMIC DNA]</scope>
    <source>
        <strain evidence="3">BIT-B35</strain>
    </source>
</reference>
<keyword evidence="3" id="KW-1185">Reference proteome</keyword>
<dbReference type="InterPro" id="IPR024267">
    <property type="entry name" value="DUF4878"/>
</dbReference>
<evidence type="ECO:0000313" key="3">
    <source>
        <dbReference type="Proteomes" id="UP000477739"/>
    </source>
</evidence>
<protein>
    <submittedName>
        <fullName evidence="2">DUF4878 domain-containing protein</fullName>
    </submittedName>
</protein>
<dbReference type="RefSeq" id="WP_155107544.1">
    <property type="nucleotide sequence ID" value="NZ_WMJZ01000006.1"/>
</dbReference>
<name>A0A6L6IIY3_9ENTR</name>